<dbReference type="EMBL" id="NKHU02000144">
    <property type="protein sequence ID" value="RHZ51792.1"/>
    <property type="molecule type" value="Genomic_DNA"/>
</dbReference>
<protein>
    <recommendedName>
        <fullName evidence="3">F-box domain-containing protein</fullName>
    </recommendedName>
</protein>
<comment type="caution">
    <text evidence="1">The sequence shown here is derived from an EMBL/GenBank/DDBJ whole genome shotgun (WGS) entry which is preliminary data.</text>
</comment>
<keyword evidence="2" id="KW-1185">Reference proteome</keyword>
<evidence type="ECO:0000313" key="1">
    <source>
        <dbReference type="EMBL" id="RHZ51792.1"/>
    </source>
</evidence>
<proteinExistence type="predicted"/>
<evidence type="ECO:0000313" key="2">
    <source>
        <dbReference type="Proteomes" id="UP000215305"/>
    </source>
</evidence>
<evidence type="ECO:0008006" key="3">
    <source>
        <dbReference type="Google" id="ProtNLM"/>
    </source>
</evidence>
<sequence>MKRYVINTTALLHSWTYDRDWDPSTVLAPVTRALSSLSSLQTLILSIKGQPHRVAHQPLPALHSFKNLHRFAVACCDDLPRLYCEREITPVIEASPALTEFSVQNLRAPTFNRIVRECVSLQRFFNTAKPGLQTLELELVPLPSPGLRDTLPSTLRQLSVSTPPGSRGVDFDWKALWSSLRETRTELSALRVSGSERAMDDMFQYLLTYTGLHKLEIIGLQMDQQQEEDELEETFWGKIVPHVRGTLATLAFTSIYEGNWCYGPSAAAALSQCASIKDLTVSVSMVSTSWADALLSQARNDRRVEFSRLAEPCGSPVNCGALVLCSLEIPLEKLVLKPTRVAAARAADIHHLNSRTRPKDSPHLRRALQQRQQTVNGIEDVLLGMRAPTECAMNWPLTVVVHSLPRLCRRQDANRVVYYERGE</sequence>
<dbReference type="Proteomes" id="UP000215305">
    <property type="component" value="Unassembled WGS sequence"/>
</dbReference>
<dbReference type="OrthoDB" id="4500400at2759"/>
<name>A0A397GL82_ASPTH</name>
<accession>A0A397GL82</accession>
<dbReference type="RefSeq" id="XP_026613069.1">
    <property type="nucleotide sequence ID" value="XM_026757431.1"/>
</dbReference>
<dbReference type="GeneID" id="38125786"/>
<dbReference type="AlphaFoldDB" id="A0A397GL82"/>
<gene>
    <name evidence="1" type="ORF">CDV56_103812</name>
</gene>
<dbReference type="VEuPathDB" id="FungiDB:CDV56_103812"/>
<reference evidence="1" key="1">
    <citation type="submission" date="2018-08" db="EMBL/GenBank/DDBJ databases">
        <title>Draft genome sequence of azole-resistant Aspergillus thermomutatus (Neosartorya pseudofischeri) strain HMR AF 39, isolated from a human nasal aspirate.</title>
        <authorList>
            <person name="Parent-Michaud M."/>
            <person name="Dufresne P.J."/>
            <person name="Fournier E."/>
            <person name="Martineau C."/>
            <person name="Moreira S."/>
            <person name="Perkins V."/>
            <person name="De Repentigny L."/>
            <person name="Dufresne S.F."/>
        </authorList>
    </citation>
    <scope>NUCLEOTIDE SEQUENCE [LARGE SCALE GENOMIC DNA]</scope>
    <source>
        <strain evidence="1">HMR AF 39</strain>
    </source>
</reference>
<organism evidence="1 2">
    <name type="scientific">Aspergillus thermomutatus</name>
    <name type="common">Neosartorya pseudofischeri</name>
    <dbReference type="NCBI Taxonomy" id="41047"/>
    <lineage>
        <taxon>Eukaryota</taxon>
        <taxon>Fungi</taxon>
        <taxon>Dikarya</taxon>
        <taxon>Ascomycota</taxon>
        <taxon>Pezizomycotina</taxon>
        <taxon>Eurotiomycetes</taxon>
        <taxon>Eurotiomycetidae</taxon>
        <taxon>Eurotiales</taxon>
        <taxon>Aspergillaceae</taxon>
        <taxon>Aspergillus</taxon>
        <taxon>Aspergillus subgen. Fumigati</taxon>
    </lineage>
</organism>